<comment type="caution">
    <text evidence="5">The sequence shown here is derived from an EMBL/GenBank/DDBJ whole genome shotgun (WGS) entry which is preliminary data.</text>
</comment>
<sequence>MTSTSFPSEDSGPDAHPDVDELSALDEGLLPPERDTAVRDHLADCPLCAEVLDSLREIRDALGTLPGPARMPEDIAGRIDAALAAEALLDAEPPHGAAGRAASESGGTAAAPRDDAAVSRGTTTPPSEPGDPGTPARVSRETGSARPRRTGPDRPAGHASGPARPGAPGRTQGTRRTRGTRRRRTLLLAAASVAVLGLGGATAAYLTWSAPRATDVSADPGTGPAKDGSAGSTSGTDSATGGSGDAALKRKVHDLLARQGSGSPGNRSIPGAPGGSPTGSPTGSPEIDTRQSPEHEDGTTLRDERTTGSGTGDTTLPSCVRKGLGRSETPLAVDSAAAYRKQPGYLVVLPNAGGDPARVDAYIVDSSCVDTDRSGPGTVLVKRTYPRG</sequence>
<name>A0A4Y3QZP8_STRCI</name>
<evidence type="ECO:0008006" key="7">
    <source>
        <dbReference type="Google" id="ProtNLM"/>
    </source>
</evidence>
<evidence type="ECO:0000256" key="3">
    <source>
        <dbReference type="SAM" id="MobiDB-lite"/>
    </source>
</evidence>
<dbReference type="AlphaFoldDB" id="A0A4Y3QZP8"/>
<feature type="compositionally biased region" description="Low complexity" evidence="3">
    <location>
        <begin position="90"/>
        <end position="111"/>
    </location>
</feature>
<feature type="compositionally biased region" description="Low complexity" evidence="3">
    <location>
        <begin position="227"/>
        <end position="240"/>
    </location>
</feature>
<dbReference type="Gene3D" id="1.10.10.1320">
    <property type="entry name" value="Anti-sigma factor, zinc-finger domain"/>
    <property type="match status" value="1"/>
</dbReference>
<keyword evidence="4" id="KW-0472">Membrane</keyword>
<feature type="region of interest" description="Disordered" evidence="3">
    <location>
        <begin position="207"/>
        <end position="327"/>
    </location>
</feature>
<keyword evidence="4" id="KW-0812">Transmembrane</keyword>
<protein>
    <recommendedName>
        <fullName evidence="7">Zinc-finger domain-containing protein</fullName>
    </recommendedName>
</protein>
<evidence type="ECO:0000256" key="4">
    <source>
        <dbReference type="SAM" id="Phobius"/>
    </source>
</evidence>
<keyword evidence="2" id="KW-0804">Transcription</keyword>
<organism evidence="5 6">
    <name type="scientific">Streptomyces cacaoi</name>
    <dbReference type="NCBI Taxonomy" id="1898"/>
    <lineage>
        <taxon>Bacteria</taxon>
        <taxon>Bacillati</taxon>
        <taxon>Actinomycetota</taxon>
        <taxon>Actinomycetes</taxon>
        <taxon>Kitasatosporales</taxon>
        <taxon>Streptomycetaceae</taxon>
        <taxon>Streptomyces</taxon>
    </lineage>
</organism>
<dbReference type="InterPro" id="IPR041916">
    <property type="entry name" value="Anti_sigma_zinc_sf"/>
</dbReference>
<feature type="transmembrane region" description="Helical" evidence="4">
    <location>
        <begin position="185"/>
        <end position="208"/>
    </location>
</feature>
<feature type="compositionally biased region" description="Basic and acidic residues" evidence="3">
    <location>
        <begin position="287"/>
        <end position="306"/>
    </location>
</feature>
<evidence type="ECO:0000313" key="5">
    <source>
        <dbReference type="EMBL" id="GEB50751.1"/>
    </source>
</evidence>
<keyword evidence="4" id="KW-1133">Transmembrane helix</keyword>
<dbReference type="RefSeq" id="WP_086815497.1">
    <property type="nucleotide sequence ID" value="NZ_BJMM01000014.1"/>
</dbReference>
<dbReference type="Proteomes" id="UP000319210">
    <property type="component" value="Unassembled WGS sequence"/>
</dbReference>
<feature type="compositionally biased region" description="Basic residues" evidence="3">
    <location>
        <begin position="173"/>
        <end position="185"/>
    </location>
</feature>
<evidence type="ECO:0000256" key="1">
    <source>
        <dbReference type="ARBA" id="ARBA00023015"/>
    </source>
</evidence>
<evidence type="ECO:0000256" key="2">
    <source>
        <dbReference type="ARBA" id="ARBA00023163"/>
    </source>
</evidence>
<gene>
    <name evidence="5" type="ORF">SCA03_33020</name>
</gene>
<dbReference type="EMBL" id="BJMM01000014">
    <property type="protein sequence ID" value="GEB50751.1"/>
    <property type="molecule type" value="Genomic_DNA"/>
</dbReference>
<keyword evidence="6" id="KW-1185">Reference proteome</keyword>
<feature type="region of interest" description="Disordered" evidence="3">
    <location>
        <begin position="1"/>
        <end position="35"/>
    </location>
</feature>
<dbReference type="OrthoDB" id="4350643at2"/>
<proteinExistence type="predicted"/>
<keyword evidence="1" id="KW-0805">Transcription regulation</keyword>
<feature type="region of interest" description="Disordered" evidence="3">
    <location>
        <begin position="90"/>
        <end position="185"/>
    </location>
</feature>
<reference evidence="5 6" key="1">
    <citation type="submission" date="2019-06" db="EMBL/GenBank/DDBJ databases">
        <title>Whole genome shotgun sequence of Streptomyces cacaoi subsp. cacaoi NBRC 12748.</title>
        <authorList>
            <person name="Hosoyama A."/>
            <person name="Uohara A."/>
            <person name="Ohji S."/>
            <person name="Ichikawa N."/>
        </authorList>
    </citation>
    <scope>NUCLEOTIDE SEQUENCE [LARGE SCALE GENOMIC DNA]</scope>
    <source>
        <strain evidence="5 6">NBRC 12748</strain>
    </source>
</reference>
<evidence type="ECO:0000313" key="6">
    <source>
        <dbReference type="Proteomes" id="UP000319210"/>
    </source>
</evidence>
<accession>A0A4Y3QZP8</accession>